<evidence type="ECO:0000313" key="1">
    <source>
        <dbReference type="EMBL" id="AAP85730.1"/>
    </source>
</evidence>
<dbReference type="OrthoDB" id="17968at10239"/>
<dbReference type="InterPro" id="IPR010594">
    <property type="entry name" value="AcMNPV_Ac75"/>
</dbReference>
<accession>Q7T9S2</accession>
<dbReference type="KEGG" id="vg:1463317"/>
<protein>
    <submittedName>
        <fullName evidence="2">ADOR93</fullName>
    </submittedName>
    <submittedName>
        <fullName evidence="1">ORF_93</fullName>
    </submittedName>
</protein>
<dbReference type="EMBL" id="AF547984">
    <property type="protein sequence ID" value="AAP85730.1"/>
    <property type="molecule type" value="Genomic_DNA"/>
</dbReference>
<organism evidence="1 3">
    <name type="scientific">Adoxophyes orana granulovirus</name>
    <name type="common">AoGV</name>
    <dbReference type="NCBI Taxonomy" id="170617"/>
    <lineage>
        <taxon>Viruses</taxon>
        <taxon>Viruses incertae sedis</taxon>
        <taxon>Naldaviricetes</taxon>
        <taxon>Lefavirales</taxon>
        <taxon>Baculoviridae</taxon>
        <taxon>Betabaculovirus</taxon>
        <taxon>Betabaculovirus adoranae</taxon>
    </lineage>
</organism>
<dbReference type="GeneID" id="1463317"/>
<sequence length="154" mass="17836">MNFDYLKDLVSLNPIKTTYVSNNLKNSFIFIVEDHVKEKSLCKNSVTLLEKLNKIFKMFLNDELDQSMMYQLFGDKLKLNHSQFDYLYQRTKNDAQINNIITQIITVIDCYIDNVDEIKSKLLITIDELDGFANVSSFLIRECNCAATANANNK</sequence>
<reference evidence="2" key="2">
    <citation type="journal article" date="2015" name="J. Gen. Virol.">
        <title>Isolation of an Adoxophyes orana granulovirus (AdorGV) occlusion body morphology mutant: biological activity, genome sequence and relationship to other isolates of AdorGV.</title>
        <authorList>
            <person name="Nakai M."/>
            <person name="Harrison R.L."/>
            <person name="Uchida H."/>
            <person name="Ukuda R."/>
            <person name="Hikihara S."/>
            <person name="Ishii K."/>
            <person name="Kunimi Y."/>
        </authorList>
    </citation>
    <scope>NUCLEOTIDE SEQUENCE</scope>
    <source>
        <strain evidence="2">Miyazaki</strain>
    </source>
</reference>
<keyword evidence="3" id="KW-1185">Reference proteome</keyword>
<evidence type="ECO:0000313" key="2">
    <source>
        <dbReference type="EMBL" id="AJA91733.1"/>
    </source>
</evidence>
<organismHost>
    <name type="scientific">Adoxophyes</name>
    <dbReference type="NCBI Taxonomy" id="85584"/>
</organismHost>
<dbReference type="RefSeq" id="NP_872547.1">
    <property type="nucleotide sequence ID" value="NC_005038.1"/>
</dbReference>
<dbReference type="Pfam" id="PF06648">
    <property type="entry name" value="AcMNPV_Ac75"/>
    <property type="match status" value="1"/>
</dbReference>
<dbReference type="Proteomes" id="UP000202129">
    <property type="component" value="Segment"/>
</dbReference>
<evidence type="ECO:0000313" key="3">
    <source>
        <dbReference type="Proteomes" id="UP000202129"/>
    </source>
</evidence>
<name>Q7T9S2_GVAO</name>
<gene>
    <name evidence="1" type="primary">ORF_93</name>
</gene>
<reference evidence="1 3" key="1">
    <citation type="journal article" date="2003" name="Virology">
        <title>The complete sequence of the Adoxophyes orana granulovirus genome.</title>
        <authorList>
            <person name="Wormleaton S."/>
            <person name="Kuzio J."/>
            <person name="Winstanley D."/>
        </authorList>
    </citation>
    <scope>NUCLEOTIDE SEQUENCE [LARGE SCALE GENOMIC DNA]</scope>
</reference>
<proteinExistence type="predicted"/>
<dbReference type="EMBL" id="KM226332">
    <property type="protein sequence ID" value="AJA91733.1"/>
    <property type="molecule type" value="Genomic_DNA"/>
</dbReference>